<evidence type="ECO:0000259" key="2">
    <source>
        <dbReference type="Pfam" id="PF09832"/>
    </source>
</evidence>
<dbReference type="EMBL" id="CP101508">
    <property type="protein sequence ID" value="UTV27732.1"/>
    <property type="molecule type" value="Genomic_DNA"/>
</dbReference>
<feature type="domain" description="DUF2059" evidence="2">
    <location>
        <begin position="89"/>
        <end position="146"/>
    </location>
</feature>
<dbReference type="RefSeq" id="WP_255388971.1">
    <property type="nucleotide sequence ID" value="NZ_CP101508.1"/>
</dbReference>
<feature type="signal peptide" evidence="1">
    <location>
        <begin position="1"/>
        <end position="18"/>
    </location>
</feature>
<accession>A0ABY5GGM1</accession>
<organism evidence="3 4">
    <name type="scientific">Photobacterium atrarenae</name>
    <dbReference type="NCBI Taxonomy" id="865757"/>
    <lineage>
        <taxon>Bacteria</taxon>
        <taxon>Pseudomonadati</taxon>
        <taxon>Pseudomonadota</taxon>
        <taxon>Gammaproteobacteria</taxon>
        <taxon>Vibrionales</taxon>
        <taxon>Vibrionaceae</taxon>
        <taxon>Photobacterium</taxon>
    </lineage>
</organism>
<name>A0ABY5GGM1_9GAMM</name>
<feature type="chain" id="PRO_5045306918" evidence="1">
    <location>
        <begin position="19"/>
        <end position="167"/>
    </location>
</feature>
<keyword evidence="4" id="KW-1185">Reference proteome</keyword>
<dbReference type="Pfam" id="PF09832">
    <property type="entry name" value="DUF2059"/>
    <property type="match status" value="1"/>
</dbReference>
<sequence length="167" mass="19226">MKKTLLLMVLCLPVSVLADDAAHTASAKKLIDILNIYGSYIRTVEDLRPSMLSQYVRFIDKENGEEALMAVSYSHMQTKILTDFYHSEKVKNATVDFYKESFTIEELDAAVEFYQTPVGQKLINELPQLQQKLQLFFASEVNKLQPQAERLMVDFKKDLKRLRDAQS</sequence>
<protein>
    <submittedName>
        <fullName evidence="3">DUF2059 domain-containing protein</fullName>
    </submittedName>
</protein>
<evidence type="ECO:0000313" key="4">
    <source>
        <dbReference type="Proteomes" id="UP001057998"/>
    </source>
</evidence>
<keyword evidence="1" id="KW-0732">Signal</keyword>
<dbReference type="InterPro" id="IPR018637">
    <property type="entry name" value="DUF2059"/>
</dbReference>
<evidence type="ECO:0000313" key="3">
    <source>
        <dbReference type="EMBL" id="UTV27732.1"/>
    </source>
</evidence>
<evidence type="ECO:0000256" key="1">
    <source>
        <dbReference type="SAM" id="SignalP"/>
    </source>
</evidence>
<gene>
    <name evidence="3" type="ORF">NNL38_15880</name>
</gene>
<dbReference type="Proteomes" id="UP001057998">
    <property type="component" value="Chromosome 1"/>
</dbReference>
<reference evidence="3" key="1">
    <citation type="submission" date="2022-07" db="EMBL/GenBank/DDBJ databases">
        <title>Genome sequencing of Photobacterium atrarenae GJH2-4.</title>
        <authorList>
            <person name="Park S.-J."/>
        </authorList>
    </citation>
    <scope>NUCLEOTIDE SEQUENCE</scope>
    <source>
        <strain evidence="3">GJH2-4</strain>
    </source>
</reference>
<proteinExistence type="predicted"/>